<dbReference type="PANTHER" id="PTHR16240">
    <property type="entry name" value="PROTEIN MENT"/>
    <property type="match status" value="1"/>
</dbReference>
<dbReference type="InParanoid" id="A0A1U7S101"/>
<reference evidence="2" key="1">
    <citation type="submission" date="2025-08" db="UniProtKB">
        <authorList>
            <consortium name="RefSeq"/>
        </authorList>
    </citation>
    <scope>IDENTIFICATION</scope>
</reference>
<dbReference type="AlphaFoldDB" id="A0A1U7S101"/>
<dbReference type="KEGG" id="asn:102380513"/>
<evidence type="ECO:0000313" key="2">
    <source>
        <dbReference type="RefSeq" id="XP_006032801.2"/>
    </source>
</evidence>
<protein>
    <submittedName>
        <fullName evidence="2">Protein MENT</fullName>
    </submittedName>
</protein>
<dbReference type="GO" id="GO:0042127">
    <property type="term" value="P:regulation of cell population proliferation"/>
    <property type="evidence" value="ECO:0007669"/>
    <property type="project" value="TreeGrafter"/>
</dbReference>
<dbReference type="RefSeq" id="XP_006032801.2">
    <property type="nucleotide sequence ID" value="XM_006032739.2"/>
</dbReference>
<gene>
    <name evidence="2" type="primary">CUNH1orf56</name>
</gene>
<proteinExistence type="predicted"/>
<dbReference type="CTD" id="113424282"/>
<organism evidence="1 2">
    <name type="scientific">Alligator sinensis</name>
    <name type="common">Chinese alligator</name>
    <dbReference type="NCBI Taxonomy" id="38654"/>
    <lineage>
        <taxon>Eukaryota</taxon>
        <taxon>Metazoa</taxon>
        <taxon>Chordata</taxon>
        <taxon>Craniata</taxon>
        <taxon>Vertebrata</taxon>
        <taxon>Euteleostomi</taxon>
        <taxon>Archelosauria</taxon>
        <taxon>Archosauria</taxon>
        <taxon>Crocodylia</taxon>
        <taxon>Alligatoridae</taxon>
        <taxon>Alligatorinae</taxon>
        <taxon>Alligator</taxon>
    </lineage>
</organism>
<sequence length="187" mass="21010">MSKRAVATGQREAHATVAVSKRAVAADLTEADVTVAVSKRAVAPGLDTAVTSGAEATLSVGDPGYQWQPWGQWFCNCEAGSMARVRDVNYTVPNVELAPDDLSALRFQRVPCEYRQCPCSRQSLQCAGKELTCDAPRPYLCAVRDIREAQYRESQRFWRHIRSQLRDLWDNVRRAFIREKAHSHKES</sequence>
<dbReference type="GeneID" id="102380513"/>
<dbReference type="STRING" id="38654.A0A1U7S101"/>
<keyword evidence="1" id="KW-1185">Reference proteome</keyword>
<dbReference type="Proteomes" id="UP000189705">
    <property type="component" value="Unplaced"/>
</dbReference>
<dbReference type="OrthoDB" id="9425366at2759"/>
<dbReference type="PANTHER" id="PTHR16240:SF2">
    <property type="entry name" value="PROTEIN MENT"/>
    <property type="match status" value="1"/>
</dbReference>
<name>A0A1U7S101_ALLSI</name>
<evidence type="ECO:0000313" key="1">
    <source>
        <dbReference type="Proteomes" id="UP000189705"/>
    </source>
</evidence>
<dbReference type="Pfam" id="PF15322">
    <property type="entry name" value="PMSI1"/>
    <property type="match status" value="1"/>
</dbReference>
<dbReference type="InterPro" id="IPR029292">
    <property type="entry name" value="MENT"/>
</dbReference>
<accession>A0A1U7S101</accession>